<dbReference type="InterPro" id="IPR035681">
    <property type="entry name" value="ComA-like_MBL"/>
</dbReference>
<evidence type="ECO:0000256" key="6">
    <source>
        <dbReference type="SAM" id="Phobius"/>
    </source>
</evidence>
<protein>
    <submittedName>
        <fullName evidence="8">ComEC/Rec2 family competence protein</fullName>
    </submittedName>
</protein>
<keyword evidence="4 6" id="KW-1133">Transmembrane helix</keyword>
<gene>
    <name evidence="8" type="ORF">KE274_11205</name>
</gene>
<keyword evidence="9" id="KW-1185">Reference proteome</keyword>
<feature type="domain" description="Metallo-beta-lactamase" evidence="7">
    <location>
        <begin position="536"/>
        <end position="714"/>
    </location>
</feature>
<keyword evidence="2" id="KW-1003">Cell membrane</keyword>
<dbReference type="InterPro" id="IPR004477">
    <property type="entry name" value="ComEC_N"/>
</dbReference>
<dbReference type="Pfam" id="PF00753">
    <property type="entry name" value="Lactamase_B"/>
    <property type="match status" value="1"/>
</dbReference>
<dbReference type="CDD" id="cd07731">
    <property type="entry name" value="ComA-like_MBL-fold"/>
    <property type="match status" value="1"/>
</dbReference>
<evidence type="ECO:0000256" key="2">
    <source>
        <dbReference type="ARBA" id="ARBA00022475"/>
    </source>
</evidence>
<evidence type="ECO:0000313" key="9">
    <source>
        <dbReference type="Proteomes" id="UP000678243"/>
    </source>
</evidence>
<dbReference type="InterPro" id="IPR052159">
    <property type="entry name" value="Competence_DNA_uptake"/>
</dbReference>
<dbReference type="PANTHER" id="PTHR30619:SF1">
    <property type="entry name" value="RECOMBINATION PROTEIN 2"/>
    <property type="match status" value="1"/>
</dbReference>
<comment type="subcellular location">
    <subcellularLocation>
        <location evidence="1">Cell membrane</location>
        <topology evidence="1">Multi-pass membrane protein</topology>
    </subcellularLocation>
</comment>
<feature type="transmembrane region" description="Helical" evidence="6">
    <location>
        <begin position="30"/>
        <end position="50"/>
    </location>
</feature>
<dbReference type="InterPro" id="IPR036866">
    <property type="entry name" value="RibonucZ/Hydroxyglut_hydro"/>
</dbReference>
<dbReference type="SUPFAM" id="SSF56281">
    <property type="entry name" value="Metallo-hydrolase/oxidoreductase"/>
    <property type="match status" value="1"/>
</dbReference>
<feature type="transmembrane region" description="Helical" evidence="6">
    <location>
        <begin position="450"/>
        <end position="471"/>
    </location>
</feature>
<feature type="transmembrane region" description="Helical" evidence="6">
    <location>
        <begin position="232"/>
        <end position="253"/>
    </location>
</feature>
<dbReference type="RefSeq" id="WP_211543777.1">
    <property type="nucleotide sequence ID" value="NZ_JAGTUK010000003.1"/>
</dbReference>
<dbReference type="Gene3D" id="3.60.15.10">
    <property type="entry name" value="Ribonuclease Z/Hydroxyacylglutathione hydrolase-like"/>
    <property type="match status" value="1"/>
</dbReference>
<dbReference type="PANTHER" id="PTHR30619">
    <property type="entry name" value="DNA INTERNALIZATION/COMPETENCE PROTEIN COMEC/REC2"/>
    <property type="match status" value="1"/>
</dbReference>
<evidence type="ECO:0000313" key="8">
    <source>
        <dbReference type="EMBL" id="MBS0024677.1"/>
    </source>
</evidence>
<feature type="transmembrane region" description="Helical" evidence="6">
    <location>
        <begin position="328"/>
        <end position="346"/>
    </location>
</feature>
<dbReference type="NCBIfam" id="TIGR00360">
    <property type="entry name" value="ComEC_N-term"/>
    <property type="match status" value="1"/>
</dbReference>
<dbReference type="SMART" id="SM00849">
    <property type="entry name" value="Lactamase_B"/>
    <property type="match status" value="1"/>
</dbReference>
<feature type="transmembrane region" description="Helical" evidence="6">
    <location>
        <begin position="492"/>
        <end position="514"/>
    </location>
</feature>
<feature type="transmembrane region" description="Helical" evidence="6">
    <location>
        <begin position="358"/>
        <end position="379"/>
    </location>
</feature>
<name>A0ABS5IQN6_9MICO</name>
<feature type="transmembrane region" description="Helical" evidence="6">
    <location>
        <begin position="260"/>
        <end position="276"/>
    </location>
</feature>
<feature type="transmembrane region" description="Helical" evidence="6">
    <location>
        <begin position="57"/>
        <end position="76"/>
    </location>
</feature>
<comment type="caution">
    <text evidence="8">The sequence shown here is derived from an EMBL/GenBank/DDBJ whole genome shotgun (WGS) entry which is preliminary data.</text>
</comment>
<keyword evidence="3 6" id="KW-0812">Transmembrane</keyword>
<accession>A0ABS5IQN6</accession>
<evidence type="ECO:0000256" key="5">
    <source>
        <dbReference type="ARBA" id="ARBA00023136"/>
    </source>
</evidence>
<proteinExistence type="predicted"/>
<dbReference type="Proteomes" id="UP000678243">
    <property type="component" value="Unassembled WGS sequence"/>
</dbReference>
<feature type="transmembrane region" description="Helical" evidence="6">
    <location>
        <begin position="305"/>
        <end position="322"/>
    </location>
</feature>
<sequence length="774" mass="77669">MKARDLRLLPVAVGSWAAALLGVFVPSSAWGCAIVCGGAAAGVLCVRMLGRRRGGGLLLLVLAAASATAVSVGFAAPAREAVAQHGGRVVEAVVDVTSSASTGQDGRLWVEAGTRGLGTPGHATAVTVPLRAGLPAGVGADLGARLRVVGETSATGPGERSVLVLYATTVEVMEPPSGVFRVAAELRHAFVARALRLPEPGGALLPGLAVGDTTAVGRALADDMRTSGLSHLTAVSGANCAIVVAAVFALTGVCGGGRRLRVVLAAVALGGFVVLVTPEPSVIRAAVMAGAGMLSVLLGRPSAGAGVLAVSVVAILVADPWLAATPGFALSVAATAALILLAPPLARGLRRWLPWPIALAVAVPLSAQLVCGPIIALFAEQQSLVGVAANLLAEPAAPVATVIGLLACLAAPIPVLPDLLAASAWLPAAWIATTAHVTSALPGAQVVLPAGLGSAAVVAVVGAAVAVVVVRPRVSGRESRRRVLRAASGSRIVHGAAVALLVVVLALAGARVMLDGPLAIATAPASWSIAACDVGQGDAVLVRSEGEVALVDTGPEPAPLDSCLRSLGIDHVDLLVLTHFDLDHAGGLDAVRGRIGRVLHGPPADANDDRTLARLAASGARVEQAAAGSRGMLGGAAWHVRWPVRDTAAFPPGNDLGVVVEFSGGGVPRSLFLSDLSAAPQRMLLRAARLGHYAVVKVAHHGSADQDSGLYRALSPAVALISVGAGNDYGHPRRETLDLLAAAGARVLRTDQCGRILLGLGRGGVEVWTDVQPP</sequence>
<evidence type="ECO:0000256" key="1">
    <source>
        <dbReference type="ARBA" id="ARBA00004651"/>
    </source>
</evidence>
<evidence type="ECO:0000259" key="7">
    <source>
        <dbReference type="SMART" id="SM00849"/>
    </source>
</evidence>
<dbReference type="InterPro" id="IPR001279">
    <property type="entry name" value="Metallo-B-lactamas"/>
</dbReference>
<evidence type="ECO:0000256" key="4">
    <source>
        <dbReference type="ARBA" id="ARBA00022989"/>
    </source>
</evidence>
<organism evidence="8 9">
    <name type="scientific">Microbacterium paraoxydans</name>
    <dbReference type="NCBI Taxonomy" id="199592"/>
    <lineage>
        <taxon>Bacteria</taxon>
        <taxon>Bacillati</taxon>
        <taxon>Actinomycetota</taxon>
        <taxon>Actinomycetes</taxon>
        <taxon>Micrococcales</taxon>
        <taxon>Microbacteriaceae</taxon>
        <taxon>Microbacterium</taxon>
    </lineage>
</organism>
<feature type="transmembrane region" description="Helical" evidence="6">
    <location>
        <begin position="399"/>
        <end position="417"/>
    </location>
</feature>
<reference evidence="8 9" key="1">
    <citation type="submission" date="2021-04" db="EMBL/GenBank/DDBJ databases">
        <title>Whole genome analysis of root endophytic bacterium Microbacterium paraoxydans ku-mp colonizing RP-bio226 rice variety.</title>
        <authorList>
            <person name="Ulaganathan K."/>
            <person name="Latha B."/>
        </authorList>
    </citation>
    <scope>NUCLEOTIDE SEQUENCE [LARGE SCALE GENOMIC DNA]</scope>
    <source>
        <strain evidence="9">ku-mp</strain>
    </source>
</reference>
<dbReference type="EMBL" id="JAGTUK010000003">
    <property type="protein sequence ID" value="MBS0024677.1"/>
    <property type="molecule type" value="Genomic_DNA"/>
</dbReference>
<dbReference type="Pfam" id="PF03772">
    <property type="entry name" value="Competence"/>
    <property type="match status" value="1"/>
</dbReference>
<keyword evidence="5 6" id="KW-0472">Membrane</keyword>
<evidence type="ECO:0000256" key="3">
    <source>
        <dbReference type="ARBA" id="ARBA00022692"/>
    </source>
</evidence>